<evidence type="ECO:0000313" key="3">
    <source>
        <dbReference type="Proteomes" id="UP000319663"/>
    </source>
</evidence>
<feature type="region of interest" description="Disordered" evidence="1">
    <location>
        <begin position="652"/>
        <end position="672"/>
    </location>
</feature>
<feature type="compositionally biased region" description="Polar residues" evidence="1">
    <location>
        <begin position="221"/>
        <end position="238"/>
    </location>
</feature>
<evidence type="ECO:0000313" key="2">
    <source>
        <dbReference type="EMBL" id="TQB74372.1"/>
    </source>
</evidence>
<dbReference type="EMBL" id="VIFY01000032">
    <property type="protein sequence ID" value="TQB74372.1"/>
    <property type="molecule type" value="Genomic_DNA"/>
</dbReference>
<feature type="compositionally biased region" description="Polar residues" evidence="1">
    <location>
        <begin position="1108"/>
        <end position="1118"/>
    </location>
</feature>
<organism evidence="2 3">
    <name type="scientific">Monascus purpureus</name>
    <name type="common">Red mold</name>
    <name type="synonym">Monascus anka</name>
    <dbReference type="NCBI Taxonomy" id="5098"/>
    <lineage>
        <taxon>Eukaryota</taxon>
        <taxon>Fungi</taxon>
        <taxon>Dikarya</taxon>
        <taxon>Ascomycota</taxon>
        <taxon>Pezizomycotina</taxon>
        <taxon>Eurotiomycetes</taxon>
        <taxon>Eurotiomycetidae</taxon>
        <taxon>Eurotiales</taxon>
        <taxon>Aspergillaceae</taxon>
        <taxon>Monascus</taxon>
    </lineage>
</organism>
<feature type="region of interest" description="Disordered" evidence="1">
    <location>
        <begin position="1093"/>
        <end position="1176"/>
    </location>
</feature>
<feature type="compositionally biased region" description="Polar residues" evidence="1">
    <location>
        <begin position="292"/>
        <end position="301"/>
    </location>
</feature>
<comment type="caution">
    <text evidence="2">The sequence shown here is derived from an EMBL/GenBank/DDBJ whole genome shotgun (WGS) entry which is preliminary data.</text>
</comment>
<feature type="compositionally biased region" description="Low complexity" evidence="1">
    <location>
        <begin position="322"/>
        <end position="341"/>
    </location>
</feature>
<dbReference type="AlphaFoldDB" id="A0A507QZR6"/>
<feature type="compositionally biased region" description="Low complexity" evidence="1">
    <location>
        <begin position="1"/>
        <end position="16"/>
    </location>
</feature>
<feature type="compositionally biased region" description="Low complexity" evidence="1">
    <location>
        <begin position="67"/>
        <end position="81"/>
    </location>
</feature>
<feature type="compositionally biased region" description="Polar residues" evidence="1">
    <location>
        <begin position="343"/>
        <end position="353"/>
    </location>
</feature>
<keyword evidence="3" id="KW-1185">Reference proteome</keyword>
<reference evidence="2 3" key="1">
    <citation type="submission" date="2019-06" db="EMBL/GenBank/DDBJ databases">
        <title>Wine fermentation using esterase from Monascus purpureus.</title>
        <authorList>
            <person name="Geng C."/>
            <person name="Zhang Y."/>
        </authorList>
    </citation>
    <scope>NUCLEOTIDE SEQUENCE [LARGE SCALE GENOMIC DNA]</scope>
    <source>
        <strain evidence="2">HQ1</strain>
    </source>
</reference>
<dbReference type="PANTHER" id="PTHR24216:SF65">
    <property type="entry name" value="PAXILLIN-LIKE PROTEIN 1"/>
    <property type="match status" value="1"/>
</dbReference>
<accession>A0A507QZR6</accession>
<feature type="compositionally biased region" description="Pro residues" evidence="1">
    <location>
        <begin position="311"/>
        <end position="321"/>
    </location>
</feature>
<proteinExistence type="predicted"/>
<name>A0A507QZR6_MONPU</name>
<protein>
    <submittedName>
        <fullName evidence="2">Uncharacterized protein</fullName>
    </submittedName>
</protein>
<feature type="compositionally biased region" description="Polar residues" evidence="1">
    <location>
        <begin position="143"/>
        <end position="168"/>
    </location>
</feature>
<dbReference type="STRING" id="5098.A0A507QZR6"/>
<dbReference type="Proteomes" id="UP000319663">
    <property type="component" value="Unassembled WGS sequence"/>
</dbReference>
<feature type="region of interest" description="Disordered" evidence="1">
    <location>
        <begin position="688"/>
        <end position="718"/>
    </location>
</feature>
<sequence length="1193" mass="131073">MYGRNSSSPYPGYNQPPQQPEWRLPSKAHPHQPPRHDSAPPTSSRPPPPPPRQTTVSTATYNPSGYASISSAAPSVSISAPGPYGTVDTPTWGAQYNRHHHETPPALPPRPSSTGLSQGHVQAPGANTPAFSQPPPPAPSTSYGGQSYTVNQYQQWNDPQYAYQQTVNPAPPPHPPPPPPVPPGYQYELQQQQQQQQQQEPPHPLYSNLPATHRYDPPVQDPQSQLPLSGPTVLNTASEYPPVTAPPLPVKPADYDPNQTPVGASALGPGGPSDWEHFGALPAAEGIDGIDVSQQTSPRIQSTATPSAAHIPPPPPPPPSNPTSLLAMATPPTAANTAPPTWGQGSYASSQVSPIAPEEIPKPTPQNRMGSVDSIQSNISSLHSTGRSETIDDVIKTWAQRTAPVMDIQQTAVLLVAQTVPVKPPVPLETFKKKDEVQLSSSGTQTIEEPKKEETIVQPQIIDPYEDLDPWFKSSLGRFVAMLRKETVADTDEERYRIFTSFVSKEIKLREVLYNIELEPKNEKSTPAPQKTPPQSVQVDSGLIPVKSEPSAAASPAAIAADLETERYSPGGRPMIPKLPTPAPASKPMFSDNLLPKHPLEPLTTNPPQPIYIPFRYTEGPQRGSDNLMIERPVSQAYSALRHAGNVSGRMMSNVPSPSPPPKVGTTTPVLKQSKPDEKFIGLIREKSVAYRDGRPDTSTPPPLPGLPGSLSKSKPSDSIEKLRSLILAPPTKQSEALRTMDKDVQQFTDEFNYIKEAVNLWETAAQDRRKKLEDQRYKRQEESEGHIDALFNEKRIGYADINTLEEDFRQTEARVQLDEERHELDDFVAKVFDPLDERLTEEISKLRAHYDTLLDQLKPGRGKTGDPSIADKYPLAETMKMVMKIYPKLELRYQKRLDIGLERERRRKKAERRPHVFIGDSPALKQLDGEFDQMERRNIFEAAKSRDDRANLLIDAFDDAIMRGLGENQRLLDELSSRAEKLELEGVHSSGLPDAEVKEILNTALKFVGSVRADSESMLRSFGLADSALNDADYSVAVAEAQYSNSDEDIFRRLKNEKKKEDANIRSDFESKMTSIQKGPVEISNKIDGLLKSLDNPGKEPGRLTPGNPTADSTLFLPTSKAAGGDTQTAGRDSAPAVNYLVNDPLPAPLRPRTDSSATSAAKLAESNPEHQERLRKALEDAKRRNAARNNA</sequence>
<evidence type="ECO:0000256" key="1">
    <source>
        <dbReference type="SAM" id="MobiDB-lite"/>
    </source>
</evidence>
<dbReference type="PANTHER" id="PTHR24216">
    <property type="entry name" value="PAXILLIN-RELATED"/>
    <property type="match status" value="1"/>
</dbReference>
<gene>
    <name evidence="2" type="ORF">MPDQ_004865</name>
</gene>
<feature type="region of interest" description="Disordered" evidence="1">
    <location>
        <begin position="1"/>
        <end position="372"/>
    </location>
</feature>
<feature type="compositionally biased region" description="Pro residues" evidence="1">
    <location>
        <begin position="43"/>
        <end position="52"/>
    </location>
</feature>
<feature type="compositionally biased region" description="Pro residues" evidence="1">
    <location>
        <begin position="169"/>
        <end position="183"/>
    </location>
</feature>
<dbReference type="OrthoDB" id="1883964at2759"/>
<feature type="compositionally biased region" description="Low complexity" evidence="1">
    <location>
        <begin position="190"/>
        <end position="199"/>
    </location>
</feature>